<evidence type="ECO:0000313" key="1">
    <source>
        <dbReference type="EMBL" id="POW22353.1"/>
    </source>
</evidence>
<dbReference type="VEuPathDB" id="FungiDB:PSHT_01320"/>
<sequence length="94" mass="10835">MRLTKLMVLNLVNREVCDSIMDCFYEKATHKHGWWSNVMTSLHVLHVALLMTLPRSNVNTPMDVHRGSFMSPFLRLEKKPRARRDSLSSAYCGG</sequence>
<reference evidence="2" key="3">
    <citation type="journal article" date="2018" name="Mol. Plant Microbe Interact.">
        <title>Genome sequence resources for the wheat stripe rust pathogen (Puccinia striiformis f. sp. tritici) and the barley stripe rust pathogen (Puccinia striiformis f. sp. hordei).</title>
        <authorList>
            <person name="Xia C."/>
            <person name="Wang M."/>
            <person name="Yin C."/>
            <person name="Cornejo O.E."/>
            <person name="Hulbert S.H."/>
            <person name="Chen X."/>
        </authorList>
    </citation>
    <scope>NUCLEOTIDE SEQUENCE [LARGE SCALE GENOMIC DNA]</scope>
    <source>
        <strain evidence="2">93TX-2</strain>
    </source>
</reference>
<dbReference type="Proteomes" id="UP000238274">
    <property type="component" value="Unassembled WGS sequence"/>
</dbReference>
<reference evidence="1 2" key="1">
    <citation type="submission" date="2017-12" db="EMBL/GenBank/DDBJ databases">
        <title>Gene loss provides genomic basis for host adaptation in cereal stripe rust fungi.</title>
        <authorList>
            <person name="Xia C."/>
        </authorList>
    </citation>
    <scope>NUCLEOTIDE SEQUENCE [LARGE SCALE GENOMIC DNA]</scope>
    <source>
        <strain evidence="1 2">93TX-2</strain>
    </source>
</reference>
<evidence type="ECO:0000313" key="2">
    <source>
        <dbReference type="Proteomes" id="UP000238274"/>
    </source>
</evidence>
<reference evidence="2" key="2">
    <citation type="journal article" date="2018" name="BMC Genomics">
        <title>Genomic insights into host adaptation between the wheat stripe rust pathogen (Puccinia striiformis f. sp. tritici) and the barley stripe rust pathogen (Puccinia striiformis f. sp. hordei).</title>
        <authorList>
            <person name="Xia C."/>
            <person name="Wang M."/>
            <person name="Yin C."/>
            <person name="Cornejo O.E."/>
            <person name="Hulbert S.H."/>
            <person name="Chen X."/>
        </authorList>
    </citation>
    <scope>NUCLEOTIDE SEQUENCE [LARGE SCALE GENOMIC DNA]</scope>
    <source>
        <strain evidence="2">93TX-2</strain>
    </source>
</reference>
<keyword evidence="2" id="KW-1185">Reference proteome</keyword>
<dbReference type="VEuPathDB" id="FungiDB:PSTT_01370"/>
<proteinExistence type="predicted"/>
<name>A0A2S4WKR8_9BASI</name>
<gene>
    <name evidence="1" type="ORF">PSHT_01320</name>
</gene>
<comment type="caution">
    <text evidence="1">The sequence shown here is derived from an EMBL/GenBank/DDBJ whole genome shotgun (WGS) entry which is preliminary data.</text>
</comment>
<dbReference type="EMBL" id="PKSM01000010">
    <property type="protein sequence ID" value="POW22353.1"/>
    <property type="molecule type" value="Genomic_DNA"/>
</dbReference>
<accession>A0A2S4WKR8</accession>
<protein>
    <submittedName>
        <fullName evidence="1">Uncharacterized protein</fullName>
    </submittedName>
</protein>
<dbReference type="AlphaFoldDB" id="A0A2S4WKR8"/>
<organism evidence="1 2">
    <name type="scientific">Puccinia striiformis</name>
    <dbReference type="NCBI Taxonomy" id="27350"/>
    <lineage>
        <taxon>Eukaryota</taxon>
        <taxon>Fungi</taxon>
        <taxon>Dikarya</taxon>
        <taxon>Basidiomycota</taxon>
        <taxon>Pucciniomycotina</taxon>
        <taxon>Pucciniomycetes</taxon>
        <taxon>Pucciniales</taxon>
        <taxon>Pucciniaceae</taxon>
        <taxon>Puccinia</taxon>
    </lineage>
</organism>
<dbReference type="OrthoDB" id="416585at2759"/>